<dbReference type="Pfam" id="PF00535">
    <property type="entry name" value="Glycos_transf_2"/>
    <property type="match status" value="1"/>
</dbReference>
<accession>A0A1G2V890</accession>
<protein>
    <recommendedName>
        <fullName evidence="1">Glycosyltransferase 2-like domain-containing protein</fullName>
    </recommendedName>
</protein>
<name>A0A1G2V890_9BACT</name>
<evidence type="ECO:0000313" key="2">
    <source>
        <dbReference type="EMBL" id="OHB17800.1"/>
    </source>
</evidence>
<sequence length="235" mass="27947">MEYHRFFSIIIPVYNEEKLIGATLDHLLAQIYPLDKFEIIVVVNGSNDRTFDKARKYTRDNVKVYNLKQASVSRSRNFGLSVISKNTNWIIFLDADTYFKNLFLEELNIYLDKYPKVSYGTTTIQSDVNTLTSQFWYWYTNWTDRSLKILHRIHIIRKDLALQVNYDENLIRTEDLHYGKDLSKIGKYFFMPTKNVVSSARRFENKGYLKMLFFNLMVGILPKKINYSKGWEVIR</sequence>
<dbReference type="STRING" id="1802782.A2544_01930"/>
<dbReference type="InterPro" id="IPR029044">
    <property type="entry name" value="Nucleotide-diphossugar_trans"/>
</dbReference>
<reference evidence="2 3" key="1">
    <citation type="journal article" date="2016" name="Nat. Commun.">
        <title>Thousands of microbial genomes shed light on interconnected biogeochemical processes in an aquifer system.</title>
        <authorList>
            <person name="Anantharaman K."/>
            <person name="Brown C.T."/>
            <person name="Hug L.A."/>
            <person name="Sharon I."/>
            <person name="Castelle C.J."/>
            <person name="Probst A.J."/>
            <person name="Thomas B.C."/>
            <person name="Singh A."/>
            <person name="Wilkins M.J."/>
            <person name="Karaoz U."/>
            <person name="Brodie E.L."/>
            <person name="Williams K.H."/>
            <person name="Hubbard S.S."/>
            <person name="Banfield J.F."/>
        </authorList>
    </citation>
    <scope>NUCLEOTIDE SEQUENCE [LARGE SCALE GENOMIC DNA]</scope>
</reference>
<dbReference type="PANTHER" id="PTHR43630">
    <property type="entry name" value="POLY-BETA-1,6-N-ACETYL-D-GLUCOSAMINE SYNTHASE"/>
    <property type="match status" value="1"/>
</dbReference>
<evidence type="ECO:0000313" key="3">
    <source>
        <dbReference type="Proteomes" id="UP000176868"/>
    </source>
</evidence>
<dbReference type="AlphaFoldDB" id="A0A1G2V890"/>
<proteinExistence type="predicted"/>
<evidence type="ECO:0000259" key="1">
    <source>
        <dbReference type="Pfam" id="PF00535"/>
    </source>
</evidence>
<dbReference type="PANTHER" id="PTHR43630:SF2">
    <property type="entry name" value="GLYCOSYLTRANSFERASE"/>
    <property type="match status" value="1"/>
</dbReference>
<dbReference type="Proteomes" id="UP000176868">
    <property type="component" value="Unassembled WGS sequence"/>
</dbReference>
<organism evidence="2 3">
    <name type="scientific">Candidatus Zambryskibacteria bacterium RIFOXYD2_FULL_43_10</name>
    <dbReference type="NCBI Taxonomy" id="1802782"/>
    <lineage>
        <taxon>Bacteria</taxon>
        <taxon>Candidatus Zambryskiibacteriota</taxon>
    </lineage>
</organism>
<comment type="caution">
    <text evidence="2">The sequence shown here is derived from an EMBL/GenBank/DDBJ whole genome shotgun (WGS) entry which is preliminary data.</text>
</comment>
<dbReference type="InterPro" id="IPR001173">
    <property type="entry name" value="Glyco_trans_2-like"/>
</dbReference>
<gene>
    <name evidence="2" type="ORF">A2544_01930</name>
</gene>
<feature type="domain" description="Glycosyltransferase 2-like" evidence="1">
    <location>
        <begin position="8"/>
        <end position="143"/>
    </location>
</feature>
<dbReference type="EMBL" id="MHWZ01000013">
    <property type="protein sequence ID" value="OHB17800.1"/>
    <property type="molecule type" value="Genomic_DNA"/>
</dbReference>
<dbReference type="Gene3D" id="3.90.550.10">
    <property type="entry name" value="Spore Coat Polysaccharide Biosynthesis Protein SpsA, Chain A"/>
    <property type="match status" value="1"/>
</dbReference>
<dbReference type="SUPFAM" id="SSF53448">
    <property type="entry name" value="Nucleotide-diphospho-sugar transferases"/>
    <property type="match status" value="1"/>
</dbReference>